<dbReference type="GO" id="GO:0004418">
    <property type="term" value="F:hydroxymethylbilane synthase activity"/>
    <property type="evidence" value="ECO:0007669"/>
    <property type="project" value="UniProtKB-EC"/>
</dbReference>
<dbReference type="InterPro" id="IPR036803">
    <property type="entry name" value="Porphobilinogen_deaminase_C_sf"/>
</dbReference>
<organism evidence="11 12">
    <name type="scientific">Bosea minatitlanensis</name>
    <dbReference type="NCBI Taxonomy" id="128782"/>
    <lineage>
        <taxon>Bacteria</taxon>
        <taxon>Pseudomonadati</taxon>
        <taxon>Pseudomonadota</taxon>
        <taxon>Alphaproteobacteria</taxon>
        <taxon>Hyphomicrobiales</taxon>
        <taxon>Boseaceae</taxon>
        <taxon>Bosea</taxon>
    </lineage>
</organism>
<evidence type="ECO:0000256" key="8">
    <source>
        <dbReference type="NCBIfam" id="TIGR00212"/>
    </source>
</evidence>
<dbReference type="PANTHER" id="PTHR11557">
    <property type="entry name" value="PORPHOBILINOGEN DEAMINASE"/>
    <property type="match status" value="1"/>
</dbReference>
<protein>
    <recommendedName>
        <fullName evidence="8">Hydroxymethylbilane synthase</fullName>
        <ecNumber evidence="8">2.5.1.61</ecNumber>
    </recommendedName>
</protein>
<evidence type="ECO:0000256" key="4">
    <source>
        <dbReference type="ARBA" id="ARBA00011245"/>
    </source>
</evidence>
<dbReference type="EMBL" id="JBHSLI010000007">
    <property type="protein sequence ID" value="MFC5294872.1"/>
    <property type="molecule type" value="Genomic_DNA"/>
</dbReference>
<keyword evidence="5 11" id="KW-0808">Transferase</keyword>
<dbReference type="InterPro" id="IPR022417">
    <property type="entry name" value="Porphobilin_deaminase_N"/>
</dbReference>
<comment type="pathway">
    <text evidence="2">Porphyrin-containing compound metabolism; protoporphyrin-IX biosynthesis; coproporphyrinogen-III from 5-aminolevulinate: step 2/4.</text>
</comment>
<evidence type="ECO:0000259" key="10">
    <source>
        <dbReference type="Pfam" id="PF03900"/>
    </source>
</evidence>
<dbReference type="PIRSF" id="PIRSF001438">
    <property type="entry name" value="4pyrrol_synth_OHMeBilane_synth"/>
    <property type="match status" value="1"/>
</dbReference>
<dbReference type="Proteomes" id="UP001595976">
    <property type="component" value="Unassembled WGS sequence"/>
</dbReference>
<dbReference type="Gene3D" id="3.40.190.10">
    <property type="entry name" value="Periplasmic binding protein-like II"/>
    <property type="match status" value="2"/>
</dbReference>
<evidence type="ECO:0000256" key="3">
    <source>
        <dbReference type="ARBA" id="ARBA00005638"/>
    </source>
</evidence>
<evidence type="ECO:0000256" key="1">
    <source>
        <dbReference type="ARBA" id="ARBA00002869"/>
    </source>
</evidence>
<name>A0ABW0F5Z3_9HYPH</name>
<comment type="function">
    <text evidence="1">Tetrapolymerization of the monopyrrole PBG into the hydroxymethylbilane pre-uroporphyrinogen in several discrete steps.</text>
</comment>
<dbReference type="PANTHER" id="PTHR11557:SF0">
    <property type="entry name" value="PORPHOBILINOGEN DEAMINASE"/>
    <property type="match status" value="1"/>
</dbReference>
<comment type="caution">
    <text evidence="11">The sequence shown here is derived from an EMBL/GenBank/DDBJ whole genome shotgun (WGS) entry which is preliminary data.</text>
</comment>
<dbReference type="NCBIfam" id="TIGR00212">
    <property type="entry name" value="hemC"/>
    <property type="match status" value="1"/>
</dbReference>
<reference evidence="12" key="1">
    <citation type="journal article" date="2019" name="Int. J. Syst. Evol. Microbiol.">
        <title>The Global Catalogue of Microorganisms (GCM) 10K type strain sequencing project: providing services to taxonomists for standard genome sequencing and annotation.</title>
        <authorList>
            <consortium name="The Broad Institute Genomics Platform"/>
            <consortium name="The Broad Institute Genome Sequencing Center for Infectious Disease"/>
            <person name="Wu L."/>
            <person name="Ma J."/>
        </authorList>
    </citation>
    <scope>NUCLEOTIDE SEQUENCE [LARGE SCALE GENOMIC DNA]</scope>
    <source>
        <strain evidence="12">CGMCC 1.15643</strain>
    </source>
</reference>
<proteinExistence type="inferred from homology"/>
<dbReference type="PRINTS" id="PR00151">
    <property type="entry name" value="PORPHBDMNASE"/>
</dbReference>
<evidence type="ECO:0000259" key="9">
    <source>
        <dbReference type="Pfam" id="PF01379"/>
    </source>
</evidence>
<dbReference type="Pfam" id="PF01379">
    <property type="entry name" value="Porphobil_deam"/>
    <property type="match status" value="1"/>
</dbReference>
<dbReference type="EC" id="2.5.1.61" evidence="8"/>
<comment type="catalytic activity">
    <reaction evidence="7">
        <text>4 porphobilinogen + H2O = hydroxymethylbilane + 4 NH4(+)</text>
        <dbReference type="Rhea" id="RHEA:13185"/>
        <dbReference type="ChEBI" id="CHEBI:15377"/>
        <dbReference type="ChEBI" id="CHEBI:28938"/>
        <dbReference type="ChEBI" id="CHEBI:57845"/>
        <dbReference type="ChEBI" id="CHEBI:58126"/>
        <dbReference type="EC" id="2.5.1.61"/>
    </reaction>
</comment>
<dbReference type="InterPro" id="IPR022418">
    <property type="entry name" value="Porphobilinogen_deaminase_C"/>
</dbReference>
<dbReference type="Gene3D" id="3.30.160.40">
    <property type="entry name" value="Porphobilinogen deaminase, C-terminal domain"/>
    <property type="match status" value="1"/>
</dbReference>
<dbReference type="InterPro" id="IPR000860">
    <property type="entry name" value="HemC"/>
</dbReference>
<evidence type="ECO:0000256" key="6">
    <source>
        <dbReference type="ARBA" id="ARBA00023244"/>
    </source>
</evidence>
<dbReference type="SUPFAM" id="SSF54782">
    <property type="entry name" value="Porphobilinogen deaminase (hydroxymethylbilane synthase), C-terminal domain"/>
    <property type="match status" value="1"/>
</dbReference>
<evidence type="ECO:0000313" key="12">
    <source>
        <dbReference type="Proteomes" id="UP001595976"/>
    </source>
</evidence>
<keyword evidence="12" id="KW-1185">Reference proteome</keyword>
<dbReference type="RefSeq" id="WP_158443893.1">
    <property type="nucleotide sequence ID" value="NZ_JAOAOS010000003.1"/>
</dbReference>
<accession>A0ABW0F5Z3</accession>
<sequence length="312" mass="33301">MHLRIGTRRSPLAMAQTHHVMGLIKAKVPQAEFTLCQIATIADRDRKSEFHQFGMVGVFAVEHEQQLVKGEVDFVVHSLKDLPTTLHEGLTLASVPEREDPRDGLCGATMLSLRQGAHVGTGSLRRRAQILSLRPDVTVVPIRGNVGPRLAKIDGEDALDAVILACAGLKRLGLDEASSEVLDAMRFPYAVGQGALGLEARAGDEAVIAVLKAIECPKARAEVEAERAMMHALGAGCSLPVGACAEWKDGALTLHAQVTSIDGSEHVVAAESGPPEQAERIGVAAAEVLKQRGGARILETSFRGYYPSFKSL</sequence>
<evidence type="ECO:0000256" key="7">
    <source>
        <dbReference type="ARBA" id="ARBA00048169"/>
    </source>
</evidence>
<evidence type="ECO:0000256" key="5">
    <source>
        <dbReference type="ARBA" id="ARBA00022679"/>
    </source>
</evidence>
<dbReference type="CDD" id="cd00494">
    <property type="entry name" value="PBP2_HMBS"/>
    <property type="match status" value="1"/>
</dbReference>
<keyword evidence="6" id="KW-0627">Porphyrin biosynthesis</keyword>
<feature type="domain" description="Porphobilinogen deaminase C-terminal" evidence="10">
    <location>
        <begin position="222"/>
        <end position="290"/>
    </location>
</feature>
<dbReference type="Pfam" id="PF03900">
    <property type="entry name" value="Porphobil_deamC"/>
    <property type="match status" value="1"/>
</dbReference>
<evidence type="ECO:0000313" key="11">
    <source>
        <dbReference type="EMBL" id="MFC5294872.1"/>
    </source>
</evidence>
<evidence type="ECO:0000256" key="2">
    <source>
        <dbReference type="ARBA" id="ARBA00004735"/>
    </source>
</evidence>
<feature type="domain" description="Porphobilinogen deaminase N-terminal" evidence="9">
    <location>
        <begin position="3"/>
        <end position="207"/>
    </location>
</feature>
<dbReference type="SUPFAM" id="SSF53850">
    <property type="entry name" value="Periplasmic binding protein-like II"/>
    <property type="match status" value="1"/>
</dbReference>
<comment type="subunit">
    <text evidence="4">Monomer.</text>
</comment>
<comment type="similarity">
    <text evidence="3">Belongs to the HMBS family.</text>
</comment>
<gene>
    <name evidence="11" type="primary">hemC</name>
    <name evidence="11" type="ORF">ACFPK2_17920</name>
</gene>